<keyword evidence="2" id="KW-0472">Membrane</keyword>
<organism evidence="3 4">
    <name type="scientific">Malus baccata</name>
    <name type="common">Siberian crab apple</name>
    <name type="synonym">Pyrus baccata</name>
    <dbReference type="NCBI Taxonomy" id="106549"/>
    <lineage>
        <taxon>Eukaryota</taxon>
        <taxon>Viridiplantae</taxon>
        <taxon>Streptophyta</taxon>
        <taxon>Embryophyta</taxon>
        <taxon>Tracheophyta</taxon>
        <taxon>Spermatophyta</taxon>
        <taxon>Magnoliopsida</taxon>
        <taxon>eudicotyledons</taxon>
        <taxon>Gunneridae</taxon>
        <taxon>Pentapetalae</taxon>
        <taxon>rosids</taxon>
        <taxon>fabids</taxon>
        <taxon>Rosales</taxon>
        <taxon>Rosaceae</taxon>
        <taxon>Amygdaloideae</taxon>
        <taxon>Maleae</taxon>
        <taxon>Malus</taxon>
    </lineage>
</organism>
<reference evidence="3 4" key="1">
    <citation type="journal article" date="2019" name="G3 (Bethesda)">
        <title>Sequencing of a Wild Apple (Malus baccata) Genome Unravels the Differences Between Cultivated and Wild Apple Species Regarding Disease Resistance and Cold Tolerance.</title>
        <authorList>
            <person name="Chen X."/>
        </authorList>
    </citation>
    <scope>NUCLEOTIDE SEQUENCE [LARGE SCALE GENOMIC DNA]</scope>
    <source>
        <strain evidence="4">cv. Shandingzi</strain>
        <tissue evidence="3">Leaves</tissue>
    </source>
</reference>
<feature type="region of interest" description="Disordered" evidence="1">
    <location>
        <begin position="1"/>
        <end position="20"/>
    </location>
</feature>
<gene>
    <name evidence="3" type="ORF">C1H46_038576</name>
</gene>
<sequence length="93" mass="10186">MQSNFKSPSGRGKESEAESKDIVSFDKSLQDENYKPKTLISCIHSQVVAPLLLFGVVAAVVLLFAPRYDQAELSEVGNSTLTAIHHKLLIRAT</sequence>
<feature type="compositionally biased region" description="Basic and acidic residues" evidence="1">
    <location>
        <begin position="11"/>
        <end position="20"/>
    </location>
</feature>
<keyword evidence="2" id="KW-0812">Transmembrane</keyword>
<comment type="caution">
    <text evidence="3">The sequence shown here is derived from an EMBL/GenBank/DDBJ whole genome shotgun (WGS) entry which is preliminary data.</text>
</comment>
<feature type="transmembrane region" description="Helical" evidence="2">
    <location>
        <begin position="43"/>
        <end position="65"/>
    </location>
</feature>
<evidence type="ECO:0000256" key="2">
    <source>
        <dbReference type="SAM" id="Phobius"/>
    </source>
</evidence>
<dbReference type="EMBL" id="VIEB01001065">
    <property type="protein sequence ID" value="TQD75895.1"/>
    <property type="molecule type" value="Genomic_DNA"/>
</dbReference>
<evidence type="ECO:0000313" key="4">
    <source>
        <dbReference type="Proteomes" id="UP000315295"/>
    </source>
</evidence>
<name>A0A540KNV3_MALBA</name>
<proteinExistence type="predicted"/>
<evidence type="ECO:0000313" key="3">
    <source>
        <dbReference type="EMBL" id="TQD75895.1"/>
    </source>
</evidence>
<evidence type="ECO:0000256" key="1">
    <source>
        <dbReference type="SAM" id="MobiDB-lite"/>
    </source>
</evidence>
<protein>
    <submittedName>
        <fullName evidence="3">Uncharacterized protein</fullName>
    </submittedName>
</protein>
<keyword evidence="2" id="KW-1133">Transmembrane helix</keyword>
<dbReference type="AlphaFoldDB" id="A0A540KNV3"/>
<keyword evidence="4" id="KW-1185">Reference proteome</keyword>
<dbReference type="Proteomes" id="UP000315295">
    <property type="component" value="Unassembled WGS sequence"/>
</dbReference>
<accession>A0A540KNV3</accession>